<accession>A0A2K0W8V8</accession>
<reference evidence="3 4" key="1">
    <citation type="submission" date="2017-06" db="EMBL/GenBank/DDBJ databases">
        <title>Genome of Fusarium nygamai isolate CS10214.</title>
        <authorList>
            <person name="Gardiner D.M."/>
            <person name="Obanor F."/>
            <person name="Kazan K."/>
        </authorList>
    </citation>
    <scope>NUCLEOTIDE SEQUENCE [LARGE SCALE GENOMIC DNA]</scope>
    <source>
        <strain evidence="3 4">CS10214</strain>
    </source>
</reference>
<feature type="coiled-coil region" evidence="1">
    <location>
        <begin position="99"/>
        <end position="158"/>
    </location>
</feature>
<feature type="compositionally biased region" description="Basic and acidic residues" evidence="2">
    <location>
        <begin position="206"/>
        <end position="216"/>
    </location>
</feature>
<feature type="compositionally biased region" description="Low complexity" evidence="2">
    <location>
        <begin position="80"/>
        <end position="91"/>
    </location>
</feature>
<comment type="caution">
    <text evidence="3">The sequence shown here is derived from an EMBL/GenBank/DDBJ whole genome shotgun (WGS) entry which is preliminary data.</text>
</comment>
<evidence type="ECO:0000256" key="1">
    <source>
        <dbReference type="SAM" id="Coils"/>
    </source>
</evidence>
<sequence>MSSREYPAWFWRLRDLQQDRKARGQQNRYYDSDLPVEPKDLDEDLSECSNDSEESCSSEKGCTYDEDDMCGKHGIDDQSSESSELSDVSGETSATEAVYHALKKQREERKSQLKVWKRQGMSERQNESIVEQALQDDIKYEEREIQKVKAALAKTENSSKKKSGPLKSLDYRLFRLFSTDHIQYCSHTHCPTTYIEFYASEGSSRSLDDSGRREPDQPVEGHVT</sequence>
<evidence type="ECO:0000313" key="4">
    <source>
        <dbReference type="Proteomes" id="UP000236664"/>
    </source>
</evidence>
<protein>
    <submittedName>
        <fullName evidence="3">Uncharacterized protein</fullName>
    </submittedName>
</protein>
<keyword evidence="1" id="KW-0175">Coiled coil</keyword>
<keyword evidence="4" id="KW-1185">Reference proteome</keyword>
<dbReference type="EMBL" id="MTQA01000099">
    <property type="protein sequence ID" value="PNP78730.1"/>
    <property type="molecule type" value="Genomic_DNA"/>
</dbReference>
<feature type="region of interest" description="Disordered" evidence="2">
    <location>
        <begin position="19"/>
        <end position="93"/>
    </location>
</feature>
<evidence type="ECO:0000313" key="3">
    <source>
        <dbReference type="EMBL" id="PNP78730.1"/>
    </source>
</evidence>
<proteinExistence type="predicted"/>
<gene>
    <name evidence="3" type="ORF">FNYG_07872</name>
</gene>
<organism evidence="3 4">
    <name type="scientific">Gibberella nygamai</name>
    <name type="common">Bean root rot disease fungus</name>
    <name type="synonym">Fusarium nygamai</name>
    <dbReference type="NCBI Taxonomy" id="42673"/>
    <lineage>
        <taxon>Eukaryota</taxon>
        <taxon>Fungi</taxon>
        <taxon>Dikarya</taxon>
        <taxon>Ascomycota</taxon>
        <taxon>Pezizomycotina</taxon>
        <taxon>Sordariomycetes</taxon>
        <taxon>Hypocreomycetidae</taxon>
        <taxon>Hypocreales</taxon>
        <taxon>Nectriaceae</taxon>
        <taxon>Fusarium</taxon>
        <taxon>Fusarium fujikuroi species complex</taxon>
    </lineage>
</organism>
<feature type="region of interest" description="Disordered" evidence="2">
    <location>
        <begin position="203"/>
        <end position="224"/>
    </location>
</feature>
<dbReference type="OrthoDB" id="4508730at2759"/>
<evidence type="ECO:0000256" key="2">
    <source>
        <dbReference type="SAM" id="MobiDB-lite"/>
    </source>
</evidence>
<dbReference type="Proteomes" id="UP000236664">
    <property type="component" value="Unassembled WGS sequence"/>
</dbReference>
<name>A0A2K0W8V8_GIBNY</name>
<feature type="compositionally biased region" description="Acidic residues" evidence="2">
    <location>
        <begin position="40"/>
        <end position="56"/>
    </location>
</feature>
<dbReference type="AlphaFoldDB" id="A0A2K0W8V8"/>